<protein>
    <submittedName>
        <fullName evidence="3">Amidase</fullName>
    </submittedName>
</protein>
<evidence type="ECO:0000313" key="4">
    <source>
        <dbReference type="Proteomes" id="UP001307889"/>
    </source>
</evidence>
<dbReference type="PANTHER" id="PTHR43372">
    <property type="entry name" value="FATTY-ACID AMIDE HYDROLASE"/>
    <property type="match status" value="1"/>
</dbReference>
<dbReference type="InterPro" id="IPR036928">
    <property type="entry name" value="AS_sf"/>
</dbReference>
<organism evidence="3 4">
    <name type="scientific">Nesidiocoris tenuis</name>
    <dbReference type="NCBI Taxonomy" id="355587"/>
    <lineage>
        <taxon>Eukaryota</taxon>
        <taxon>Metazoa</taxon>
        <taxon>Ecdysozoa</taxon>
        <taxon>Arthropoda</taxon>
        <taxon>Hexapoda</taxon>
        <taxon>Insecta</taxon>
        <taxon>Pterygota</taxon>
        <taxon>Neoptera</taxon>
        <taxon>Paraneoptera</taxon>
        <taxon>Hemiptera</taxon>
        <taxon>Heteroptera</taxon>
        <taxon>Panheteroptera</taxon>
        <taxon>Cimicomorpha</taxon>
        <taxon>Miridae</taxon>
        <taxon>Dicyphina</taxon>
        <taxon>Nesidiocoris</taxon>
    </lineage>
</organism>
<keyword evidence="1" id="KW-0472">Membrane</keyword>
<evidence type="ECO:0000313" key="3">
    <source>
        <dbReference type="EMBL" id="BES92613.1"/>
    </source>
</evidence>
<reference evidence="3 4" key="1">
    <citation type="submission" date="2023-09" db="EMBL/GenBank/DDBJ databases">
        <title>Nesidiocoris tenuis whole genome shotgun sequence.</title>
        <authorList>
            <person name="Shibata T."/>
            <person name="Shimoda M."/>
            <person name="Kobayashi T."/>
            <person name="Uehara T."/>
        </authorList>
    </citation>
    <scope>NUCLEOTIDE SEQUENCE [LARGE SCALE GENOMIC DNA]</scope>
    <source>
        <strain evidence="3 4">Japan</strain>
    </source>
</reference>
<dbReference type="EMBL" id="AP028911">
    <property type="protein sequence ID" value="BES92613.1"/>
    <property type="molecule type" value="Genomic_DNA"/>
</dbReference>
<evidence type="ECO:0000259" key="2">
    <source>
        <dbReference type="Pfam" id="PF01425"/>
    </source>
</evidence>
<dbReference type="SUPFAM" id="SSF75304">
    <property type="entry name" value="Amidase signature (AS) enzymes"/>
    <property type="match status" value="1"/>
</dbReference>
<keyword evidence="1" id="KW-1133">Transmembrane helix</keyword>
<dbReference type="Pfam" id="PF01425">
    <property type="entry name" value="Amidase"/>
    <property type="match status" value="1"/>
</dbReference>
<evidence type="ECO:0000256" key="1">
    <source>
        <dbReference type="SAM" id="Phobius"/>
    </source>
</evidence>
<feature type="domain" description="Amidase" evidence="2">
    <location>
        <begin position="79"/>
        <end position="519"/>
    </location>
</feature>
<dbReference type="PANTHER" id="PTHR43372:SF3">
    <property type="entry name" value="AT07710P-RELATED"/>
    <property type="match status" value="1"/>
</dbReference>
<dbReference type="PIRSF" id="PIRSF001221">
    <property type="entry name" value="Amidase_fungi"/>
    <property type="match status" value="1"/>
</dbReference>
<gene>
    <name evidence="3" type="ORF">NTJ_05422</name>
</gene>
<accession>A0ABN7AKM8</accession>
<dbReference type="InterPro" id="IPR023631">
    <property type="entry name" value="Amidase_dom"/>
</dbReference>
<dbReference type="Gene3D" id="3.90.1300.10">
    <property type="entry name" value="Amidase signature (AS) domain"/>
    <property type="match status" value="1"/>
</dbReference>
<keyword evidence="4" id="KW-1185">Reference proteome</keyword>
<dbReference type="InterPro" id="IPR052739">
    <property type="entry name" value="FAAH2"/>
</dbReference>
<name>A0ABN7AKM8_9HEMI</name>
<proteinExistence type="predicted"/>
<dbReference type="Proteomes" id="UP001307889">
    <property type="component" value="Chromosome 3"/>
</dbReference>
<feature type="transmembrane region" description="Helical" evidence="1">
    <location>
        <begin position="14"/>
        <end position="39"/>
    </location>
</feature>
<sequence length="537" mass="59284">MTGLQDLEGGKLRYWFKFLIAKSTLIFLWLYATITSIHARKADYKIKKRVPPIKHELCKKSVSELVSLLKNKQVSSHSIVEQYIDHIQNVNKVLNCLVDERFAEALEESKRADAAIQTANDVEELFSKQPLLGIPFTVKENLAVKGLKHSSARTRVPVRIADEDADAVSRLRARGGIPLLVSNAPELCLNIETVSKIGRTRNPYDTTKTVGGSSGGEASLLGSGASAVGIASDIVGSIRIPAMFCGVYGHKPTPGCVSIKGHIPISTDPKWDYYFTVGPMVRYAVDLPLIFKNMVSEESLPSLRLDVPVEVSRIKVYYMVGEGELSLTQSQPSERVRLALETAIQSLKDHHNCVCEKVDLNYMVDSADYNQAVLAMKGVENVFQASDDPEDWGTTEVLWMFLKKLLHRTDADFGALLWGPMRYLAKLESLMSNTGVERRIEKGKFLFTEMLGDDAVFIYPTFSVEAQKHHAIAKHAMDVSYTSVFNVFGVPATQCPIKIDAGLPVGVQVVAAPHQDRLCFAIAQALETTCGGWIPPS</sequence>
<keyword evidence="1" id="KW-0812">Transmembrane</keyword>